<dbReference type="Proteomes" id="UP001164746">
    <property type="component" value="Chromosome 13"/>
</dbReference>
<reference evidence="1" key="1">
    <citation type="submission" date="2022-11" db="EMBL/GenBank/DDBJ databases">
        <title>Centuries of genome instability and evolution in soft-shell clam transmissible cancer (bioRxiv).</title>
        <authorList>
            <person name="Hart S.F.M."/>
            <person name="Yonemitsu M.A."/>
            <person name="Giersch R.M."/>
            <person name="Beal B.F."/>
            <person name="Arriagada G."/>
            <person name="Davis B.W."/>
            <person name="Ostrander E.A."/>
            <person name="Goff S.P."/>
            <person name="Metzger M.J."/>
        </authorList>
    </citation>
    <scope>NUCLEOTIDE SEQUENCE</scope>
    <source>
        <strain evidence="1">MELC-2E11</strain>
        <tissue evidence="1">Siphon/mantle</tissue>
    </source>
</reference>
<proteinExistence type="predicted"/>
<keyword evidence="2" id="KW-1185">Reference proteome</keyword>
<protein>
    <submittedName>
        <fullName evidence="1">Uncharacterized protein</fullName>
    </submittedName>
</protein>
<gene>
    <name evidence="1" type="ORF">MAR_037550</name>
</gene>
<evidence type="ECO:0000313" key="1">
    <source>
        <dbReference type="EMBL" id="WAR23881.1"/>
    </source>
</evidence>
<sequence length="305" mass="34224">MEDATNVCDAKGIDTMEDATNVCDAKGIDTMATNVCDAKGIDTMEHVTLKDANSVVANITQYDDTPGDVSCNAIDGTYALPGNRPLSANELMNIIVKDIPALPKVPCGRRKMCMLCWIIQLMQNADRQINQRSTETTAVYYLSLKRRTDYKKRVTWIEGRNIGREIAANTMKMSLHTATPKLQQMPMKKTAPDVMKKLQDKVEHQKPRDVYAQMTDPCHNNSLDFPRDIRQCQHVKALQKAEKRKGMSNNNIADDEQHPFVAEVIHSRKNPLPSVICSTNDQVTDFKSFICSNESVIGVDRTFSL</sequence>
<feature type="non-terminal residue" evidence="1">
    <location>
        <position position="1"/>
    </location>
</feature>
<organism evidence="1 2">
    <name type="scientific">Mya arenaria</name>
    <name type="common">Soft-shell clam</name>
    <dbReference type="NCBI Taxonomy" id="6604"/>
    <lineage>
        <taxon>Eukaryota</taxon>
        <taxon>Metazoa</taxon>
        <taxon>Spiralia</taxon>
        <taxon>Lophotrochozoa</taxon>
        <taxon>Mollusca</taxon>
        <taxon>Bivalvia</taxon>
        <taxon>Autobranchia</taxon>
        <taxon>Heteroconchia</taxon>
        <taxon>Euheterodonta</taxon>
        <taxon>Imparidentia</taxon>
        <taxon>Neoheterodontei</taxon>
        <taxon>Myida</taxon>
        <taxon>Myoidea</taxon>
        <taxon>Myidae</taxon>
        <taxon>Mya</taxon>
    </lineage>
</organism>
<accession>A0ABY7FSL9</accession>
<dbReference type="EMBL" id="CP111024">
    <property type="protein sequence ID" value="WAR23881.1"/>
    <property type="molecule type" value="Genomic_DNA"/>
</dbReference>
<evidence type="ECO:0000313" key="2">
    <source>
        <dbReference type="Proteomes" id="UP001164746"/>
    </source>
</evidence>
<name>A0ABY7FSL9_MYAAR</name>